<sequence length="107" mass="11629">MVQDDFITAEDFAMELEGPGAEVMGSVPDLAGALSLLDSGPHPDAAILDINLGGEIVFPLADRLRDWAIPFVFAPGYEQWAIPEPYASQPRCEKPLDMRQVARIFAG</sequence>
<dbReference type="EMBL" id="VDFV01000009">
    <property type="protein sequence ID" value="TNC72151.1"/>
    <property type="molecule type" value="Genomic_DNA"/>
</dbReference>
<dbReference type="OrthoDB" id="582170at2"/>
<feature type="domain" description="Response regulatory" evidence="2">
    <location>
        <begin position="1"/>
        <end position="107"/>
    </location>
</feature>
<keyword evidence="4" id="KW-1185">Reference proteome</keyword>
<dbReference type="AlphaFoldDB" id="A0A5C4NBN6"/>
<dbReference type="Gene3D" id="3.40.50.2300">
    <property type="match status" value="1"/>
</dbReference>
<dbReference type="Proteomes" id="UP000305709">
    <property type="component" value="Unassembled WGS sequence"/>
</dbReference>
<dbReference type="PROSITE" id="PS50110">
    <property type="entry name" value="RESPONSE_REGULATORY"/>
    <property type="match status" value="1"/>
</dbReference>
<protein>
    <submittedName>
        <fullName evidence="3">Response regulator</fullName>
    </submittedName>
</protein>
<evidence type="ECO:0000259" key="2">
    <source>
        <dbReference type="PROSITE" id="PS50110"/>
    </source>
</evidence>
<dbReference type="GO" id="GO:0000160">
    <property type="term" value="P:phosphorelay signal transduction system"/>
    <property type="evidence" value="ECO:0007669"/>
    <property type="project" value="InterPro"/>
</dbReference>
<dbReference type="InterPro" id="IPR011006">
    <property type="entry name" value="CheY-like_superfamily"/>
</dbReference>
<gene>
    <name evidence="3" type="ORF">FHG71_08830</name>
</gene>
<dbReference type="RefSeq" id="WP_139081268.1">
    <property type="nucleotide sequence ID" value="NZ_VDFV01000009.1"/>
</dbReference>
<evidence type="ECO:0000313" key="3">
    <source>
        <dbReference type="EMBL" id="TNC72151.1"/>
    </source>
</evidence>
<proteinExistence type="predicted"/>
<dbReference type="InterPro" id="IPR001789">
    <property type="entry name" value="Sig_transdc_resp-reg_receiver"/>
</dbReference>
<reference evidence="3 4" key="1">
    <citation type="submission" date="2019-06" db="EMBL/GenBank/DDBJ databases">
        <authorList>
            <person name="Jiang L."/>
        </authorList>
    </citation>
    <scope>NUCLEOTIDE SEQUENCE [LARGE SCALE GENOMIC DNA]</scope>
    <source>
        <strain evidence="3 4">YIM 48858</strain>
    </source>
</reference>
<comment type="caution">
    <text evidence="3">The sequence shown here is derived from an EMBL/GenBank/DDBJ whole genome shotgun (WGS) entry which is preliminary data.</text>
</comment>
<evidence type="ECO:0000313" key="4">
    <source>
        <dbReference type="Proteomes" id="UP000305709"/>
    </source>
</evidence>
<evidence type="ECO:0000256" key="1">
    <source>
        <dbReference type="PROSITE-ProRule" id="PRU00169"/>
    </source>
</evidence>
<name>A0A5C4NBN6_9RHOB</name>
<dbReference type="SUPFAM" id="SSF52172">
    <property type="entry name" value="CheY-like"/>
    <property type="match status" value="1"/>
</dbReference>
<keyword evidence="1" id="KW-0597">Phosphoprotein</keyword>
<feature type="modified residue" description="4-aspartylphosphate" evidence="1">
    <location>
        <position position="49"/>
    </location>
</feature>
<accession>A0A5C4NBN6</accession>
<organism evidence="3 4">
    <name type="scientific">Rubellimicrobium roseum</name>
    <dbReference type="NCBI Taxonomy" id="687525"/>
    <lineage>
        <taxon>Bacteria</taxon>
        <taxon>Pseudomonadati</taxon>
        <taxon>Pseudomonadota</taxon>
        <taxon>Alphaproteobacteria</taxon>
        <taxon>Rhodobacterales</taxon>
        <taxon>Roseobacteraceae</taxon>
        <taxon>Rubellimicrobium</taxon>
    </lineage>
</organism>